<evidence type="ECO:0000313" key="1">
    <source>
        <dbReference type="EMBL" id="CCQ37251.1"/>
    </source>
</evidence>
<gene>
    <name evidence="1" type="ordered locus">Nmlp_3109</name>
</gene>
<sequence length="204" mass="20899">MPELTPGRRRALKRTAAILTGLGTAVGIGYAGSRPSAALEADDRFLAEDVRVERNDGELDAVTIEPTFELAWADFGGGVETVEMTVSAALEGEGGFDVLFDAPVTDGAVTVDGNGFDRTDGTATIALDRFDLTATGSAVTLGDFGGDLAPGASKTTGVELTIRIDVVGAQSETVTTVETASFGVTVHNPEGETSTVGRANTDAT</sequence>
<dbReference type="GeneID" id="14651703"/>
<keyword evidence="2" id="KW-1185">Reference proteome</keyword>
<dbReference type="EMBL" id="HF582854">
    <property type="protein sequence ID" value="CCQ37251.1"/>
    <property type="molecule type" value="Genomic_DNA"/>
</dbReference>
<dbReference type="Proteomes" id="UP000011867">
    <property type="component" value="Chromosome"/>
</dbReference>
<name>M1XSB8_NATM8</name>
<dbReference type="AlphaFoldDB" id="M1XSB8"/>
<proteinExistence type="predicted"/>
<organism evidence="1 2">
    <name type="scientific">Natronomonas moolapensis (strain DSM 18674 / CECT 7526 / JCM 14361 / 8.8.11)</name>
    <dbReference type="NCBI Taxonomy" id="268739"/>
    <lineage>
        <taxon>Archaea</taxon>
        <taxon>Methanobacteriati</taxon>
        <taxon>Methanobacteriota</taxon>
        <taxon>Stenosarchaea group</taxon>
        <taxon>Halobacteria</taxon>
        <taxon>Halobacteriales</taxon>
        <taxon>Natronomonadaceae</taxon>
        <taxon>Natronomonas</taxon>
    </lineage>
</organism>
<evidence type="ECO:0000313" key="2">
    <source>
        <dbReference type="Proteomes" id="UP000011867"/>
    </source>
</evidence>
<protein>
    <submittedName>
        <fullName evidence="1">Uncharacterized protein</fullName>
    </submittedName>
</protein>
<accession>M1XSB8</accession>
<dbReference type="OrthoDB" id="240435at2157"/>
<dbReference type="PROSITE" id="PS51318">
    <property type="entry name" value="TAT"/>
    <property type="match status" value="1"/>
</dbReference>
<dbReference type="InterPro" id="IPR006311">
    <property type="entry name" value="TAT_signal"/>
</dbReference>
<dbReference type="eggNOG" id="arCOG13031">
    <property type="taxonomic scope" value="Archaea"/>
</dbReference>
<dbReference type="STRING" id="268739.Nmlp_3109"/>
<dbReference type="RefSeq" id="WP_015410000.1">
    <property type="nucleotide sequence ID" value="NC_020388.1"/>
</dbReference>
<dbReference type="KEGG" id="nmo:Nmlp_3109"/>
<dbReference type="HOGENOM" id="CLU_1340758_0_0_2"/>
<reference evidence="1 2" key="1">
    <citation type="journal article" date="2013" name="Genome Announc.">
        <title>Genome of the haloarchaeon Natronomonas moolapensis, a neutrophilic member of a previously haloalkaliphilic genus.</title>
        <authorList>
            <person name="Dyall-Smith M.L."/>
            <person name="Pfeiffer F."/>
            <person name="Oberwinkler T."/>
            <person name="Klee K."/>
            <person name="Rampp M."/>
            <person name="Palm P."/>
            <person name="Gross K."/>
            <person name="Schuster S.C."/>
            <person name="Oesterhelt D."/>
        </authorList>
    </citation>
    <scope>NUCLEOTIDE SEQUENCE [LARGE SCALE GENOMIC DNA]</scope>
    <source>
        <strain evidence="2">DSM 18674 / JCM 14361 / 8.8.11</strain>
    </source>
</reference>